<keyword evidence="1" id="KW-0732">Signal</keyword>
<gene>
    <name evidence="2" type="ORF">HYN56_18715</name>
</gene>
<evidence type="ECO:0000313" key="2">
    <source>
        <dbReference type="EMBL" id="AWK06146.1"/>
    </source>
</evidence>
<dbReference type="RefSeq" id="WP_109193564.1">
    <property type="nucleotide sequence ID" value="NZ_CP029255.1"/>
</dbReference>
<dbReference type="KEGG" id="fcr:HYN56_18715"/>
<dbReference type="Proteomes" id="UP000245250">
    <property type="component" value="Chromosome"/>
</dbReference>
<dbReference type="AlphaFoldDB" id="A0A2S1YQ11"/>
<reference evidence="2 3" key="1">
    <citation type="submission" date="2018-05" db="EMBL/GenBank/DDBJ databases">
        <title>Genome sequencing of Flavobacterium sp. HYN0056.</title>
        <authorList>
            <person name="Yi H."/>
            <person name="Baek C."/>
        </authorList>
    </citation>
    <scope>NUCLEOTIDE SEQUENCE [LARGE SCALE GENOMIC DNA]</scope>
    <source>
        <strain evidence="2 3">HYN0056</strain>
    </source>
</reference>
<organism evidence="2 3">
    <name type="scientific">Flavobacterium crocinum</name>
    <dbReference type="NCBI Taxonomy" id="2183896"/>
    <lineage>
        <taxon>Bacteria</taxon>
        <taxon>Pseudomonadati</taxon>
        <taxon>Bacteroidota</taxon>
        <taxon>Flavobacteriia</taxon>
        <taxon>Flavobacteriales</taxon>
        <taxon>Flavobacteriaceae</taxon>
        <taxon>Flavobacterium</taxon>
    </lineage>
</organism>
<feature type="chain" id="PRO_5015634907" description="Lipocalin-like domain-containing protein" evidence="1">
    <location>
        <begin position="21"/>
        <end position="161"/>
    </location>
</feature>
<evidence type="ECO:0000256" key="1">
    <source>
        <dbReference type="SAM" id="SignalP"/>
    </source>
</evidence>
<accession>A0A2S1YQ11</accession>
<dbReference type="EMBL" id="CP029255">
    <property type="protein sequence ID" value="AWK06146.1"/>
    <property type="molecule type" value="Genomic_DNA"/>
</dbReference>
<proteinExistence type="predicted"/>
<evidence type="ECO:0008006" key="4">
    <source>
        <dbReference type="Google" id="ProtNLM"/>
    </source>
</evidence>
<evidence type="ECO:0000313" key="3">
    <source>
        <dbReference type="Proteomes" id="UP000245250"/>
    </source>
</evidence>
<keyword evidence="3" id="KW-1185">Reference proteome</keyword>
<name>A0A2S1YQ11_9FLAO</name>
<protein>
    <recommendedName>
        <fullName evidence="4">Lipocalin-like domain-containing protein</fullName>
    </recommendedName>
</protein>
<sequence>MKIRVLCFLVLIHFASCKKAEFPVNKFVGTWYDTEYIVPGHATIKINKDSTFNYNGAGCQWTLVSKGKWKIVGDFIELNSTKIDTCYRMIPFVDCNPFETRKRKEILTIPNCNPKDDTDFLIFDKERFYIKNDTLVYKLKPGSGCPDTLKIVFAKTRKIRK</sequence>
<dbReference type="OrthoDB" id="1256117at2"/>
<feature type="signal peptide" evidence="1">
    <location>
        <begin position="1"/>
        <end position="20"/>
    </location>
</feature>